<gene>
    <name evidence="3" type="ORF">JVT61DRAFT_12578</name>
</gene>
<feature type="region of interest" description="Disordered" evidence="1">
    <location>
        <begin position="210"/>
        <end position="234"/>
    </location>
</feature>
<protein>
    <recommendedName>
        <fullName evidence="2">FACT complex subunit SPT16 N-terminal lobe domain-containing protein</fullName>
    </recommendedName>
</protein>
<dbReference type="OrthoDB" id="1688044at2759"/>
<sequence length="316" mass="33687">MEADGHKGPSVVLAYLPYHGESSPALELLKEAKIAEVKGEEPFTLDSNAAKNNLQQFLDRKNHLSQLVHSKSQLAKELVSSLGESVKEAHRRKAQQAYDDLLVAPGAPPLLVLYASDGGTVEEYAKKLVNRAKVRGILAQEEDVAIVTSTAGQGEPSRSGHQLSKPCTAQLRFATKSHFPSNGTPPSASMTATIGLRLKMLTTTTNLAEARAGPGVSGSTTQQVPHKRSSKAYSMSGTCNANVNDDMGSIANADALLLISGDPAEDEPIRKGTAFQTSLLGYKFPSTFMLFDKQRLVILCSASTGALDLDPPVWSS</sequence>
<dbReference type="InterPro" id="IPR029061">
    <property type="entry name" value="THDP-binding"/>
</dbReference>
<dbReference type="Gene3D" id="3.40.50.970">
    <property type="match status" value="1"/>
</dbReference>
<dbReference type="SUPFAM" id="SSF52518">
    <property type="entry name" value="Thiamin diphosphate-binding fold (THDP-binding)"/>
    <property type="match status" value="1"/>
</dbReference>
<dbReference type="InterPro" id="IPR029148">
    <property type="entry name" value="FACT-SPT16_Nlobe"/>
</dbReference>
<evidence type="ECO:0000256" key="1">
    <source>
        <dbReference type="SAM" id="MobiDB-lite"/>
    </source>
</evidence>
<evidence type="ECO:0000313" key="4">
    <source>
        <dbReference type="Proteomes" id="UP000683000"/>
    </source>
</evidence>
<feature type="domain" description="FACT complex subunit SPT16 N-terminal lobe" evidence="2">
    <location>
        <begin position="244"/>
        <end position="303"/>
    </location>
</feature>
<dbReference type="Proteomes" id="UP000683000">
    <property type="component" value="Unassembled WGS sequence"/>
</dbReference>
<comment type="caution">
    <text evidence="3">The sequence shown here is derived from an EMBL/GenBank/DDBJ whole genome shotgun (WGS) entry which is preliminary data.</text>
</comment>
<dbReference type="Pfam" id="PF14826">
    <property type="entry name" value="FACT-Spt16_Nlob"/>
    <property type="match status" value="1"/>
</dbReference>
<dbReference type="AlphaFoldDB" id="A0A8I3A3Q9"/>
<reference evidence="3" key="1">
    <citation type="submission" date="2021-03" db="EMBL/GenBank/DDBJ databases">
        <title>Evolutionary innovations through gain and loss of genes in the ectomycorrhizal Boletales.</title>
        <authorList>
            <person name="Wu G."/>
            <person name="Miyauchi S."/>
            <person name="Morin E."/>
            <person name="Yang Z.-L."/>
            <person name="Xu J."/>
            <person name="Martin F.M."/>
        </authorList>
    </citation>
    <scope>NUCLEOTIDE SEQUENCE</scope>
    <source>
        <strain evidence="3">BR01</strain>
    </source>
</reference>
<dbReference type="EMBL" id="JAGFBS010000059">
    <property type="protein sequence ID" value="KAG6369951.1"/>
    <property type="molecule type" value="Genomic_DNA"/>
</dbReference>
<keyword evidence="4" id="KW-1185">Reference proteome</keyword>
<evidence type="ECO:0000313" key="3">
    <source>
        <dbReference type="EMBL" id="KAG6369951.1"/>
    </source>
</evidence>
<evidence type="ECO:0000259" key="2">
    <source>
        <dbReference type="Pfam" id="PF14826"/>
    </source>
</evidence>
<proteinExistence type="predicted"/>
<dbReference type="InterPro" id="IPR029039">
    <property type="entry name" value="Flavoprotein-like_sf"/>
</dbReference>
<dbReference type="Gene3D" id="3.40.50.360">
    <property type="match status" value="1"/>
</dbReference>
<name>A0A8I3A3Q9_9AGAM</name>
<organism evidence="3 4">
    <name type="scientific">Boletus reticuloceps</name>
    <dbReference type="NCBI Taxonomy" id="495285"/>
    <lineage>
        <taxon>Eukaryota</taxon>
        <taxon>Fungi</taxon>
        <taxon>Dikarya</taxon>
        <taxon>Basidiomycota</taxon>
        <taxon>Agaricomycotina</taxon>
        <taxon>Agaricomycetes</taxon>
        <taxon>Agaricomycetidae</taxon>
        <taxon>Boletales</taxon>
        <taxon>Boletineae</taxon>
        <taxon>Boletaceae</taxon>
        <taxon>Boletoideae</taxon>
        <taxon>Boletus</taxon>
    </lineage>
</organism>
<dbReference type="Gene3D" id="3.40.350.10">
    <property type="entry name" value="Creatinase/prolidase N-terminal domain"/>
    <property type="match status" value="1"/>
</dbReference>
<accession>A0A8I3A3Q9</accession>
<dbReference type="InterPro" id="IPR029149">
    <property type="entry name" value="Creatin/AminoP/Spt16_N"/>
</dbReference>